<protein>
    <recommendedName>
        <fullName evidence="2">Channel forming colicins domain-containing protein</fullName>
    </recommendedName>
</protein>
<feature type="chain" id="PRO_5039665545" description="Channel forming colicins domain-containing protein" evidence="1">
    <location>
        <begin position="24"/>
        <end position="154"/>
    </location>
</feature>
<accession>A0A9D2FZA2</accession>
<name>A0A9D2FZA2_9BACT</name>
<keyword evidence="1" id="KW-0732">Signal</keyword>
<reference evidence="3" key="2">
    <citation type="submission" date="2021-04" db="EMBL/GenBank/DDBJ databases">
        <authorList>
            <person name="Gilroy R."/>
        </authorList>
    </citation>
    <scope>NUCLEOTIDE SEQUENCE</scope>
    <source>
        <strain evidence="3">ChiHecec3B27-8219</strain>
    </source>
</reference>
<gene>
    <name evidence="3" type="ORF">H9966_06660</name>
</gene>
<dbReference type="PROSITE" id="PS00276">
    <property type="entry name" value="CHANNEL_COLICIN"/>
    <property type="match status" value="1"/>
</dbReference>
<dbReference type="AlphaFoldDB" id="A0A9D2FZA2"/>
<dbReference type="EMBL" id="DXBE01000049">
    <property type="protein sequence ID" value="HIZ69542.1"/>
    <property type="molecule type" value="Genomic_DNA"/>
</dbReference>
<evidence type="ECO:0000313" key="3">
    <source>
        <dbReference type="EMBL" id="HIZ69542.1"/>
    </source>
</evidence>
<feature type="domain" description="Channel forming colicins" evidence="2">
    <location>
        <begin position="49"/>
        <end position="60"/>
    </location>
</feature>
<sequence>MKKKLLTLVFPLMAFACLFTACSDDDDLGSGQPIMPITYSLPAQMKVDTEDWEPVLIKTEAEFDAFFSDYKDQMGWVDFNKYDFVYMQGNTGIGQKIKTIKSWIDTSVYPYELHVYTDYTTIDGRLEKERWAVAFLLPKSDSNNVICDKKIYLY</sequence>
<dbReference type="GO" id="GO:0140911">
    <property type="term" value="F:pore-forming activity"/>
    <property type="evidence" value="ECO:0007669"/>
    <property type="project" value="InterPro"/>
</dbReference>
<organism evidence="3 4">
    <name type="scientific">Candidatus Prevotella avicola</name>
    <dbReference type="NCBI Taxonomy" id="2838738"/>
    <lineage>
        <taxon>Bacteria</taxon>
        <taxon>Pseudomonadati</taxon>
        <taxon>Bacteroidota</taxon>
        <taxon>Bacteroidia</taxon>
        <taxon>Bacteroidales</taxon>
        <taxon>Prevotellaceae</taxon>
        <taxon>Prevotella</taxon>
    </lineage>
</organism>
<dbReference type="GO" id="GO:0016020">
    <property type="term" value="C:membrane"/>
    <property type="evidence" value="ECO:0007669"/>
    <property type="project" value="InterPro"/>
</dbReference>
<proteinExistence type="predicted"/>
<dbReference type="Proteomes" id="UP000824055">
    <property type="component" value="Unassembled WGS sequence"/>
</dbReference>
<evidence type="ECO:0000256" key="1">
    <source>
        <dbReference type="SAM" id="SignalP"/>
    </source>
</evidence>
<dbReference type="PROSITE" id="PS51257">
    <property type="entry name" value="PROKAR_LIPOPROTEIN"/>
    <property type="match status" value="1"/>
</dbReference>
<dbReference type="GO" id="GO:0031640">
    <property type="term" value="P:killing of cells of another organism"/>
    <property type="evidence" value="ECO:0007669"/>
    <property type="project" value="InterPro"/>
</dbReference>
<comment type="caution">
    <text evidence="3">The sequence shown here is derived from an EMBL/GenBank/DDBJ whole genome shotgun (WGS) entry which is preliminary data.</text>
</comment>
<dbReference type="GO" id="GO:0050829">
    <property type="term" value="P:defense response to Gram-negative bacterium"/>
    <property type="evidence" value="ECO:0007669"/>
    <property type="project" value="InterPro"/>
</dbReference>
<reference evidence="3" key="1">
    <citation type="journal article" date="2021" name="PeerJ">
        <title>Extensive microbial diversity within the chicken gut microbiome revealed by metagenomics and culture.</title>
        <authorList>
            <person name="Gilroy R."/>
            <person name="Ravi A."/>
            <person name="Getino M."/>
            <person name="Pursley I."/>
            <person name="Horton D.L."/>
            <person name="Alikhan N.F."/>
            <person name="Baker D."/>
            <person name="Gharbi K."/>
            <person name="Hall N."/>
            <person name="Watson M."/>
            <person name="Adriaenssens E.M."/>
            <person name="Foster-Nyarko E."/>
            <person name="Jarju S."/>
            <person name="Secka A."/>
            <person name="Antonio M."/>
            <person name="Oren A."/>
            <person name="Chaudhuri R.R."/>
            <person name="La Ragione R."/>
            <person name="Hildebrand F."/>
            <person name="Pallen M.J."/>
        </authorList>
    </citation>
    <scope>NUCLEOTIDE SEQUENCE</scope>
    <source>
        <strain evidence="3">ChiHecec3B27-8219</strain>
    </source>
</reference>
<evidence type="ECO:0000259" key="2">
    <source>
        <dbReference type="PROSITE" id="PS00276"/>
    </source>
</evidence>
<feature type="signal peptide" evidence="1">
    <location>
        <begin position="1"/>
        <end position="23"/>
    </location>
</feature>
<dbReference type="InterPro" id="IPR000293">
    <property type="entry name" value="Channel_colicin_C"/>
</dbReference>
<evidence type="ECO:0000313" key="4">
    <source>
        <dbReference type="Proteomes" id="UP000824055"/>
    </source>
</evidence>